<dbReference type="Proteomes" id="UP000033187">
    <property type="component" value="Chromosome 1"/>
</dbReference>
<name>A0A0D6JF99_9HYPH</name>
<feature type="transmembrane region" description="Helical" evidence="1">
    <location>
        <begin position="97"/>
        <end position="115"/>
    </location>
</feature>
<protein>
    <submittedName>
        <fullName evidence="2">Uncharacterized protein</fullName>
    </submittedName>
</protein>
<reference evidence="3" key="1">
    <citation type="submission" date="2015-02" db="EMBL/GenBank/DDBJ databases">
        <authorList>
            <person name="Chooi Y.-H."/>
        </authorList>
    </citation>
    <scope>NUCLEOTIDE SEQUENCE [LARGE SCALE GENOMIC DNA]</scope>
    <source>
        <strain evidence="3">strain Y</strain>
    </source>
</reference>
<dbReference type="AlphaFoldDB" id="A0A0D6JF99"/>
<keyword evidence="1" id="KW-1133">Transmembrane helix</keyword>
<keyword evidence="1" id="KW-0812">Transmembrane</keyword>
<gene>
    <name evidence="2" type="ORF">YBN1229_v1_1994</name>
</gene>
<accession>A0A0D6JF99</accession>
<evidence type="ECO:0000313" key="2">
    <source>
        <dbReference type="EMBL" id="CPR19075.1"/>
    </source>
</evidence>
<evidence type="ECO:0000256" key="1">
    <source>
        <dbReference type="SAM" id="Phobius"/>
    </source>
</evidence>
<keyword evidence="1" id="KW-0472">Membrane</keyword>
<keyword evidence="3" id="KW-1185">Reference proteome</keyword>
<dbReference type="KEGG" id="fil:BN1229_v1_1990"/>
<dbReference type="KEGG" id="fiy:BN1229_v1_1994"/>
<feature type="transmembrane region" description="Helical" evidence="1">
    <location>
        <begin position="75"/>
        <end position="91"/>
    </location>
</feature>
<dbReference type="EMBL" id="LN829119">
    <property type="protein sequence ID" value="CPR19075.1"/>
    <property type="molecule type" value="Genomic_DNA"/>
</dbReference>
<sequence>MDRSGDEGSSLTSAKLGWAAHTHAATARRPRPEIDLRSSMRICSITSLTSWIKGKAGEYLAPSGFGWTAPRISQPLLMIPILVVVFFLALFVGVSGFIVMCCLPFLVVVFVILMIF</sequence>
<evidence type="ECO:0000313" key="3">
    <source>
        <dbReference type="Proteomes" id="UP000033187"/>
    </source>
</evidence>
<proteinExistence type="predicted"/>
<organism evidence="2 3">
    <name type="scientific">Candidatus Filomicrobium marinum</name>
    <dbReference type="NCBI Taxonomy" id="1608628"/>
    <lineage>
        <taxon>Bacteria</taxon>
        <taxon>Pseudomonadati</taxon>
        <taxon>Pseudomonadota</taxon>
        <taxon>Alphaproteobacteria</taxon>
        <taxon>Hyphomicrobiales</taxon>
        <taxon>Hyphomicrobiaceae</taxon>
        <taxon>Filomicrobium</taxon>
    </lineage>
</organism>